<evidence type="ECO:0000259" key="6">
    <source>
        <dbReference type="Pfam" id="PF00441"/>
    </source>
</evidence>
<dbReference type="Gene3D" id="1.20.140.10">
    <property type="entry name" value="Butyryl-CoA Dehydrogenase, subunit A, domain 3"/>
    <property type="match status" value="1"/>
</dbReference>
<dbReference type="AlphaFoldDB" id="A0A6S6Y9H9"/>
<reference evidence="8 9" key="1">
    <citation type="submission" date="2020-03" db="EMBL/GenBank/DDBJ databases">
        <authorList>
            <consortium name="Genoscope - CEA"/>
            <person name="William W."/>
        </authorList>
    </citation>
    <scope>NUCLEOTIDE SEQUENCE [LARGE SCALE GENOMIC DNA]</scope>
    <source>
        <strain evidence="9">DSM 16959</strain>
    </source>
</reference>
<comment type="similarity">
    <text evidence="2">Belongs to the acyl-CoA dehydrogenase family.</text>
</comment>
<proteinExistence type="inferred from homology"/>
<dbReference type="PANTHER" id="PTHR43884">
    <property type="entry name" value="ACYL-COA DEHYDROGENASE"/>
    <property type="match status" value="1"/>
</dbReference>
<evidence type="ECO:0000256" key="1">
    <source>
        <dbReference type="ARBA" id="ARBA00001974"/>
    </source>
</evidence>
<evidence type="ECO:0000256" key="5">
    <source>
        <dbReference type="ARBA" id="ARBA00023002"/>
    </source>
</evidence>
<dbReference type="SUPFAM" id="SSF47203">
    <property type="entry name" value="Acyl-CoA dehydrogenase C-terminal domain-like"/>
    <property type="match status" value="1"/>
</dbReference>
<protein>
    <submittedName>
        <fullName evidence="8">Acyl-CoA dehydrogenase</fullName>
    </submittedName>
</protein>
<sequence length="370" mass="39189">MDFTFSEEQRAIADLATSVFSDYCADDQMQKYDNSGAAYNADLWQQLQETGLVSLIVAEEDGGTGLGMVELMLTLEQQGRFVAPVPLWSTQLAAVAISRFGAAGAKSAWLADLVSGAKLASVNLEGLISSRGLSLKAEQTSAGWRLQGRAVAVALAEQSAVALLPAQTAGGVRLFAVDLSLPGIGKMAGMLTHNEPAADLTFTGLELPADSALAPEALAWLEPRVVACLGALHLGVAREALTRVVAYTTERVQFGRPIASFQAITQKTADCLIDVESLRSTLWQLCWRLDAGLDAVGAAGAVKVWACDCGYHVTHAAQHMHGGIGVDLSYPIHRFTLWSRALEMTFGGKPAQLAALGQWLASPEAHGVEL</sequence>
<dbReference type="InterPro" id="IPR036250">
    <property type="entry name" value="AcylCo_DH-like_C"/>
</dbReference>
<comment type="cofactor">
    <cofactor evidence="1">
        <name>FAD</name>
        <dbReference type="ChEBI" id="CHEBI:57692"/>
    </cofactor>
</comment>
<dbReference type="GO" id="GO:0003995">
    <property type="term" value="F:acyl-CoA dehydrogenase activity"/>
    <property type="evidence" value="ECO:0007669"/>
    <property type="project" value="TreeGrafter"/>
</dbReference>
<dbReference type="EMBL" id="LR778301">
    <property type="protein sequence ID" value="CAB1369220.1"/>
    <property type="molecule type" value="Genomic_DNA"/>
</dbReference>
<organism evidence="8 9">
    <name type="scientific">Denitratisoma oestradiolicum</name>
    <dbReference type="NCBI Taxonomy" id="311182"/>
    <lineage>
        <taxon>Bacteria</taxon>
        <taxon>Pseudomonadati</taxon>
        <taxon>Pseudomonadota</taxon>
        <taxon>Betaproteobacteria</taxon>
        <taxon>Nitrosomonadales</taxon>
        <taxon>Sterolibacteriaceae</taxon>
        <taxon>Denitratisoma</taxon>
    </lineage>
</organism>
<dbReference type="OrthoDB" id="8523432at2"/>
<dbReference type="Pfam" id="PF02771">
    <property type="entry name" value="Acyl-CoA_dh_N"/>
    <property type="match status" value="1"/>
</dbReference>
<dbReference type="InterPro" id="IPR013786">
    <property type="entry name" value="AcylCoA_DH/ox_N"/>
</dbReference>
<keyword evidence="9" id="KW-1185">Reference proteome</keyword>
<dbReference type="RefSeq" id="WP_145769204.1">
    <property type="nucleotide sequence ID" value="NZ_LR778301.1"/>
</dbReference>
<accession>A0A6S6Y9H9</accession>
<dbReference type="KEGG" id="doe:DENOEST_2055"/>
<dbReference type="Proteomes" id="UP000515733">
    <property type="component" value="Chromosome"/>
</dbReference>
<dbReference type="PANTHER" id="PTHR43884:SF20">
    <property type="entry name" value="ACYL-COA DEHYDROGENASE FADE28"/>
    <property type="match status" value="1"/>
</dbReference>
<dbReference type="InterPro" id="IPR009100">
    <property type="entry name" value="AcylCoA_DH/oxidase_NM_dom_sf"/>
</dbReference>
<feature type="domain" description="Acyl-CoA dehydrogenase/oxidase C-terminal" evidence="6">
    <location>
        <begin position="228"/>
        <end position="357"/>
    </location>
</feature>
<evidence type="ECO:0000313" key="9">
    <source>
        <dbReference type="Proteomes" id="UP000515733"/>
    </source>
</evidence>
<evidence type="ECO:0000256" key="4">
    <source>
        <dbReference type="ARBA" id="ARBA00022827"/>
    </source>
</evidence>
<evidence type="ECO:0000256" key="3">
    <source>
        <dbReference type="ARBA" id="ARBA00022630"/>
    </source>
</evidence>
<dbReference type="GO" id="GO:0050660">
    <property type="term" value="F:flavin adenine dinucleotide binding"/>
    <property type="evidence" value="ECO:0007669"/>
    <property type="project" value="InterPro"/>
</dbReference>
<name>A0A6S6Y9H9_9PROT</name>
<dbReference type="Pfam" id="PF00441">
    <property type="entry name" value="Acyl-CoA_dh_1"/>
    <property type="match status" value="1"/>
</dbReference>
<evidence type="ECO:0000313" key="8">
    <source>
        <dbReference type="EMBL" id="CAB1369220.1"/>
    </source>
</evidence>
<dbReference type="InterPro" id="IPR009075">
    <property type="entry name" value="AcylCo_DH/oxidase_C"/>
</dbReference>
<evidence type="ECO:0000256" key="2">
    <source>
        <dbReference type="ARBA" id="ARBA00009347"/>
    </source>
</evidence>
<dbReference type="Gene3D" id="2.40.110.10">
    <property type="entry name" value="Butyryl-CoA Dehydrogenase, subunit A, domain 2"/>
    <property type="match status" value="1"/>
</dbReference>
<keyword evidence="3" id="KW-0285">Flavoprotein</keyword>
<keyword evidence="5" id="KW-0560">Oxidoreductase</keyword>
<dbReference type="CDD" id="cd00567">
    <property type="entry name" value="ACAD"/>
    <property type="match status" value="1"/>
</dbReference>
<keyword evidence="4" id="KW-0274">FAD</keyword>
<dbReference type="Gene3D" id="1.10.540.10">
    <property type="entry name" value="Acyl-CoA dehydrogenase/oxidase, N-terminal domain"/>
    <property type="match status" value="1"/>
</dbReference>
<dbReference type="InterPro" id="IPR046373">
    <property type="entry name" value="Acyl-CoA_Oxase/DH_mid-dom_sf"/>
</dbReference>
<feature type="domain" description="Acyl-CoA dehydrogenase/oxidase N-terminal" evidence="7">
    <location>
        <begin position="6"/>
        <end position="116"/>
    </location>
</feature>
<evidence type="ECO:0000259" key="7">
    <source>
        <dbReference type="Pfam" id="PF02771"/>
    </source>
</evidence>
<gene>
    <name evidence="8" type="ORF">DENOEST_2055</name>
</gene>
<dbReference type="SUPFAM" id="SSF56645">
    <property type="entry name" value="Acyl-CoA dehydrogenase NM domain-like"/>
    <property type="match status" value="1"/>
</dbReference>
<dbReference type="InterPro" id="IPR037069">
    <property type="entry name" value="AcylCoA_DH/ox_N_sf"/>
</dbReference>